<evidence type="ECO:0000256" key="5">
    <source>
        <dbReference type="ARBA" id="ARBA00023070"/>
    </source>
</evidence>
<evidence type="ECO:0000256" key="1">
    <source>
        <dbReference type="ARBA" id="ARBA00004814"/>
    </source>
</evidence>
<evidence type="ECO:0000259" key="7">
    <source>
        <dbReference type="Pfam" id="PF01593"/>
    </source>
</evidence>
<accession>A0A8A4TGS8</accession>
<dbReference type="SUPFAM" id="SSF51905">
    <property type="entry name" value="FAD/NAD(P)-binding domain"/>
    <property type="match status" value="1"/>
</dbReference>
<comment type="similarity">
    <text evidence="2">Belongs to the tryptophan 2-monooxygenase family.</text>
</comment>
<dbReference type="Pfam" id="PF01593">
    <property type="entry name" value="Amino_oxidase"/>
    <property type="match status" value="1"/>
</dbReference>
<organism evidence="8 9">
    <name type="scientific">Sulfidibacter corallicola</name>
    <dbReference type="NCBI Taxonomy" id="2818388"/>
    <lineage>
        <taxon>Bacteria</taxon>
        <taxon>Pseudomonadati</taxon>
        <taxon>Acidobacteriota</taxon>
        <taxon>Holophagae</taxon>
        <taxon>Acanthopleuribacterales</taxon>
        <taxon>Acanthopleuribacteraceae</taxon>
        <taxon>Sulfidibacter</taxon>
    </lineage>
</organism>
<dbReference type="Gene3D" id="3.90.660.10">
    <property type="match status" value="1"/>
</dbReference>
<evidence type="ECO:0000313" key="8">
    <source>
        <dbReference type="EMBL" id="QTD48843.1"/>
    </source>
</evidence>
<dbReference type="GO" id="GO:0050361">
    <property type="term" value="F:tryptophan 2-monooxygenase activity"/>
    <property type="evidence" value="ECO:0007669"/>
    <property type="project" value="UniProtKB-EC"/>
</dbReference>
<dbReference type="RefSeq" id="WP_237378493.1">
    <property type="nucleotide sequence ID" value="NZ_CP071793.1"/>
</dbReference>
<reference evidence="8" key="1">
    <citation type="submission" date="2021-03" db="EMBL/GenBank/DDBJ databases">
        <title>Acanthopleuribacteraceae sp. M133.</title>
        <authorList>
            <person name="Wang G."/>
        </authorList>
    </citation>
    <scope>NUCLEOTIDE SEQUENCE</scope>
    <source>
        <strain evidence="8">M133</strain>
    </source>
</reference>
<dbReference type="PRINTS" id="PR00420">
    <property type="entry name" value="RNGMNOXGNASE"/>
</dbReference>
<dbReference type="PANTHER" id="PTHR10742:SF410">
    <property type="entry name" value="LYSINE-SPECIFIC HISTONE DEMETHYLASE 2"/>
    <property type="match status" value="1"/>
</dbReference>
<dbReference type="InterPro" id="IPR036188">
    <property type="entry name" value="FAD/NAD-bd_sf"/>
</dbReference>
<dbReference type="Gene3D" id="3.50.50.60">
    <property type="entry name" value="FAD/NAD(P)-binding domain"/>
    <property type="match status" value="1"/>
</dbReference>
<dbReference type="Proteomes" id="UP000663929">
    <property type="component" value="Chromosome"/>
</dbReference>
<dbReference type="KEGG" id="scor:J3U87_24945"/>
<comment type="pathway">
    <text evidence="1">Plant hormone metabolism; auxin biosynthesis.</text>
</comment>
<dbReference type="GO" id="GO:0009851">
    <property type="term" value="P:auxin biosynthetic process"/>
    <property type="evidence" value="ECO:0007669"/>
    <property type="project" value="UniProtKB-KW"/>
</dbReference>
<comment type="catalytic activity">
    <reaction evidence="6">
        <text>L-tryptophan + O2 = indole-3-acetamide + CO2 + H2O</text>
        <dbReference type="Rhea" id="RHEA:16165"/>
        <dbReference type="ChEBI" id="CHEBI:15377"/>
        <dbReference type="ChEBI" id="CHEBI:15379"/>
        <dbReference type="ChEBI" id="CHEBI:16031"/>
        <dbReference type="ChEBI" id="CHEBI:16526"/>
        <dbReference type="ChEBI" id="CHEBI:57912"/>
        <dbReference type="EC" id="1.13.12.3"/>
    </reaction>
</comment>
<evidence type="ECO:0000256" key="2">
    <source>
        <dbReference type="ARBA" id="ARBA00005833"/>
    </source>
</evidence>
<gene>
    <name evidence="8" type="ORF">J3U87_24945</name>
</gene>
<evidence type="ECO:0000256" key="3">
    <source>
        <dbReference type="ARBA" id="ARBA00012535"/>
    </source>
</evidence>
<proteinExistence type="inferred from homology"/>
<evidence type="ECO:0000256" key="4">
    <source>
        <dbReference type="ARBA" id="ARBA00017871"/>
    </source>
</evidence>
<dbReference type="PANTHER" id="PTHR10742">
    <property type="entry name" value="FLAVIN MONOAMINE OXIDASE"/>
    <property type="match status" value="1"/>
</dbReference>
<sequence length="693" mass="74848">MRPQTDIPPIRRNARKRGAFTFALVLLSVSFLALFGGRPSSAEPKPDAKREGRVIVIGAGMAGLSAADALHDRGYTVTVLEGSDRIGGRVYTNNDLGVPMDLGASWIHGIDGNPLTALADTHGVQRHATDDEDARAFEADGTPITDAELARFESEFQGVLERVFMLAFTLENDVTIQQAFNMAIEGEDLTPRERRIFDFLVASNITGGIAANLDDVSLLAYRDAEQFPGDEVVFPGGYHQLIEPLAKGLDIRTGHWVSAVDYAGSGVAVTTNQGTFHADYAVVTVSLGVLKSGGIQFTPALPASKLQSMERLGMGVLNKIVLHYDAATPWPFTTENVAYMSAEKNEELALLNMRHITGTNTLLAFTYADFARRIESETDAQMVGRVLATIRESYDPAFPEPDGYLVTRWDSNPYTLGSYSYHRLGSSSQDRETLAAPLENKVFFAGEATHRTHSATVHGAYMSGIREADRISALPPLKTLRQVIPWVVNNEDWTSRVAIFNHNDHPVSVQLTAVPRDQDQTSRAIDVEVPANGLYAAESGDIFAELTGYSLAVSSPDPDVHASFLTFNRGAASGRSPAQTGAVNAEELSRQLLFGYVPGSENAAIVLTAPQASGVTRVTLSLHNEQGAHDAATIELTDNRPFAKVLSDIFEGPIPQDAAIVATSDNQMLAGTGFVFNNFGEPSMAKALPIEQP</sequence>
<dbReference type="SUPFAM" id="SSF54373">
    <property type="entry name" value="FAD-linked reductases, C-terminal domain"/>
    <property type="match status" value="1"/>
</dbReference>
<dbReference type="InterPro" id="IPR002937">
    <property type="entry name" value="Amino_oxidase"/>
</dbReference>
<dbReference type="AlphaFoldDB" id="A0A8A4TGS8"/>
<keyword evidence="9" id="KW-1185">Reference proteome</keyword>
<evidence type="ECO:0000256" key="6">
    <source>
        <dbReference type="ARBA" id="ARBA00047321"/>
    </source>
</evidence>
<dbReference type="EC" id="1.13.12.3" evidence="3"/>
<protein>
    <recommendedName>
        <fullName evidence="4">Tryptophan 2-monooxygenase</fullName>
        <ecNumber evidence="3">1.13.12.3</ecNumber>
    </recommendedName>
</protein>
<evidence type="ECO:0000313" key="9">
    <source>
        <dbReference type="Proteomes" id="UP000663929"/>
    </source>
</evidence>
<dbReference type="InterPro" id="IPR050281">
    <property type="entry name" value="Flavin_monoamine_oxidase"/>
</dbReference>
<dbReference type="EMBL" id="CP071793">
    <property type="protein sequence ID" value="QTD48843.1"/>
    <property type="molecule type" value="Genomic_DNA"/>
</dbReference>
<feature type="domain" description="Amine oxidase" evidence="7">
    <location>
        <begin position="61"/>
        <end position="471"/>
    </location>
</feature>
<keyword evidence="5" id="KW-0073">Auxin biosynthesis</keyword>
<name>A0A8A4TGS8_SULCO</name>